<evidence type="ECO:0000256" key="3">
    <source>
        <dbReference type="ARBA" id="ARBA00022801"/>
    </source>
</evidence>
<comment type="similarity">
    <text evidence="1">Belongs to the peptidase C48 family.</text>
</comment>
<evidence type="ECO:0000256" key="1">
    <source>
        <dbReference type="ARBA" id="ARBA00005234"/>
    </source>
</evidence>
<reference evidence="5" key="1">
    <citation type="submission" date="2019-03" db="EMBL/GenBank/DDBJ databases">
        <title>WGS assembly of Setaria viridis.</title>
        <authorList>
            <person name="Huang P."/>
            <person name="Jenkins J."/>
            <person name="Grimwood J."/>
            <person name="Barry K."/>
            <person name="Healey A."/>
            <person name="Mamidi S."/>
            <person name="Sreedasyam A."/>
            <person name="Shu S."/>
            <person name="Feldman M."/>
            <person name="Wu J."/>
            <person name="Yu Y."/>
            <person name="Chen C."/>
            <person name="Johnson J."/>
            <person name="Rokhsar D."/>
            <person name="Baxter I."/>
            <person name="Schmutz J."/>
            <person name="Brutnell T."/>
            <person name="Kellogg E."/>
        </authorList>
    </citation>
    <scope>NUCLEOTIDE SEQUENCE [LARGE SCALE GENOMIC DNA]</scope>
</reference>
<evidence type="ECO:0000256" key="2">
    <source>
        <dbReference type="ARBA" id="ARBA00022670"/>
    </source>
</evidence>
<dbReference type="Proteomes" id="UP000298652">
    <property type="component" value="Chromosome 4"/>
</dbReference>
<dbReference type="PANTHER" id="PTHR36479:SF11">
    <property type="entry name" value="NPH3 DOMAIN-CONTAINING PROTEIN"/>
    <property type="match status" value="1"/>
</dbReference>
<dbReference type="PANTHER" id="PTHR36479">
    <property type="entry name" value="ULP_PROTEASE DOMAIN-CONTAINING PROTEIN"/>
    <property type="match status" value="1"/>
</dbReference>
<evidence type="ECO:0000313" key="5">
    <source>
        <dbReference type="EMBL" id="TKW20875.1"/>
    </source>
</evidence>
<dbReference type="AlphaFoldDB" id="A0A4U6UZ22"/>
<dbReference type="EMBL" id="CM016555">
    <property type="protein sequence ID" value="TKW20875.1"/>
    <property type="molecule type" value="Genomic_DNA"/>
</dbReference>
<accession>A0A4U6UZ22</accession>
<keyword evidence="6" id="KW-1185">Reference proteome</keyword>
<evidence type="ECO:0000259" key="4">
    <source>
        <dbReference type="Pfam" id="PF02902"/>
    </source>
</evidence>
<keyword evidence="3" id="KW-0378">Hydrolase</keyword>
<sequence length="211" mass="24787">MICTWHYAITTGFNLPATRGTCVLSQDPYQKRKKIMSPWVELRMMSDGMYNKFVEKAFDFLNADYDMILFPIHQSNENEPKGDGHWFTIVVNMEAKKFQVIDSLRAPSNAELRDKANKVRAKVITLWKKYTAKHKGCTVPTIYLFELEFITGFKQWNAMQCWDGSRLPKLIGYDEFKLRKDMLFEWINSPTNKIDWRNCLLSKMKSKNMGT</sequence>
<dbReference type="Gene3D" id="3.40.395.10">
    <property type="entry name" value="Adenoviral Proteinase, Chain A"/>
    <property type="match status" value="1"/>
</dbReference>
<dbReference type="Pfam" id="PF02902">
    <property type="entry name" value="Peptidase_C48"/>
    <property type="match status" value="1"/>
</dbReference>
<dbReference type="InterPro" id="IPR003653">
    <property type="entry name" value="Peptidase_C48_C"/>
</dbReference>
<keyword evidence="2" id="KW-0645">Protease</keyword>
<dbReference type="InterPro" id="IPR038765">
    <property type="entry name" value="Papain-like_cys_pep_sf"/>
</dbReference>
<dbReference type="Gramene" id="TKW20875">
    <property type="protein sequence ID" value="TKW20875"/>
    <property type="gene ID" value="SEVIR_4G118900v2"/>
</dbReference>
<gene>
    <name evidence="5" type="ORF">SEVIR_4G118900v2</name>
</gene>
<evidence type="ECO:0000313" key="6">
    <source>
        <dbReference type="Proteomes" id="UP000298652"/>
    </source>
</evidence>
<dbReference type="GO" id="GO:0008234">
    <property type="term" value="F:cysteine-type peptidase activity"/>
    <property type="evidence" value="ECO:0007669"/>
    <property type="project" value="InterPro"/>
</dbReference>
<organism evidence="5 6">
    <name type="scientific">Setaria viridis</name>
    <name type="common">Green bristlegrass</name>
    <name type="synonym">Setaria italica subsp. viridis</name>
    <dbReference type="NCBI Taxonomy" id="4556"/>
    <lineage>
        <taxon>Eukaryota</taxon>
        <taxon>Viridiplantae</taxon>
        <taxon>Streptophyta</taxon>
        <taxon>Embryophyta</taxon>
        <taxon>Tracheophyta</taxon>
        <taxon>Spermatophyta</taxon>
        <taxon>Magnoliopsida</taxon>
        <taxon>Liliopsida</taxon>
        <taxon>Poales</taxon>
        <taxon>Poaceae</taxon>
        <taxon>PACMAD clade</taxon>
        <taxon>Panicoideae</taxon>
        <taxon>Panicodae</taxon>
        <taxon>Paniceae</taxon>
        <taxon>Cenchrinae</taxon>
        <taxon>Setaria</taxon>
    </lineage>
</organism>
<proteinExistence type="inferred from homology"/>
<feature type="domain" description="Ubiquitin-like protease family profile" evidence="4">
    <location>
        <begin position="61"/>
        <end position="116"/>
    </location>
</feature>
<dbReference type="GO" id="GO:0006508">
    <property type="term" value="P:proteolysis"/>
    <property type="evidence" value="ECO:0007669"/>
    <property type="project" value="UniProtKB-KW"/>
</dbReference>
<name>A0A4U6UZ22_SETVI</name>
<protein>
    <recommendedName>
        <fullName evidence="4">Ubiquitin-like protease family profile domain-containing protein</fullName>
    </recommendedName>
</protein>
<dbReference type="OMA" id="FEWINSP"/>
<dbReference type="SUPFAM" id="SSF54001">
    <property type="entry name" value="Cysteine proteinases"/>
    <property type="match status" value="1"/>
</dbReference>